<dbReference type="Proteomes" id="UP000005850">
    <property type="component" value="Chromosome"/>
</dbReference>
<dbReference type="InterPro" id="IPR052180">
    <property type="entry name" value="NhaC_Na-H+_Antiporter"/>
</dbReference>
<dbReference type="RefSeq" id="WP_003335257.1">
    <property type="nucleotide sequence ID" value="NZ_CP007806.1"/>
</dbReference>
<feature type="transmembrane region" description="Helical" evidence="9">
    <location>
        <begin position="435"/>
        <end position="456"/>
    </location>
</feature>
<comment type="similarity">
    <text evidence="8">Belongs to the NhaC Na(+)/H(+) (TC 2.A.35) antiporter family.</text>
</comment>
<dbReference type="EMBL" id="CP007806">
    <property type="protein sequence ID" value="AIG25237.1"/>
    <property type="molecule type" value="Genomic_DNA"/>
</dbReference>
<feature type="transmembrane region" description="Helical" evidence="9">
    <location>
        <begin position="282"/>
        <end position="300"/>
    </location>
</feature>
<dbReference type="GO" id="GO:0015297">
    <property type="term" value="F:antiporter activity"/>
    <property type="evidence" value="ECO:0007669"/>
    <property type="project" value="UniProtKB-KW"/>
</dbReference>
<feature type="domain" description="Na+/H+ antiporter NhaC-like C-terminal" evidence="10">
    <location>
        <begin position="162"/>
        <end position="454"/>
    </location>
</feature>
<dbReference type="NCBIfam" id="TIGR00931">
    <property type="entry name" value="antiport_nhaC"/>
    <property type="match status" value="1"/>
</dbReference>
<keyword evidence="3" id="KW-0050">Antiport</keyword>
<feature type="transmembrane region" description="Helical" evidence="9">
    <location>
        <begin position="148"/>
        <end position="166"/>
    </location>
</feature>
<keyword evidence="4" id="KW-1003">Cell membrane</keyword>
<evidence type="ECO:0000313" key="12">
    <source>
        <dbReference type="Proteomes" id="UP000005850"/>
    </source>
</evidence>
<organism evidence="11 12">
    <name type="scientific">Brevibacillus laterosporus LMG 15441</name>
    <dbReference type="NCBI Taxonomy" id="1042163"/>
    <lineage>
        <taxon>Bacteria</taxon>
        <taxon>Bacillati</taxon>
        <taxon>Bacillota</taxon>
        <taxon>Bacilli</taxon>
        <taxon>Bacillales</taxon>
        <taxon>Paenibacillaceae</taxon>
        <taxon>Brevibacillus</taxon>
    </lineage>
</organism>
<keyword evidence="5 9" id="KW-0812">Transmembrane</keyword>
<feature type="transmembrane region" description="Helical" evidence="9">
    <location>
        <begin position="258"/>
        <end position="275"/>
    </location>
</feature>
<keyword evidence="2" id="KW-0813">Transport</keyword>
<dbReference type="KEGG" id="blr:BRLA_c008960"/>
<name>A0A075QY01_BRELA</name>
<feature type="transmembrane region" description="Helical" evidence="9">
    <location>
        <begin position="194"/>
        <end position="212"/>
    </location>
</feature>
<dbReference type="Pfam" id="PF03553">
    <property type="entry name" value="Na_H_antiporter"/>
    <property type="match status" value="1"/>
</dbReference>
<evidence type="ECO:0000259" key="10">
    <source>
        <dbReference type="Pfam" id="PF03553"/>
    </source>
</evidence>
<feature type="transmembrane region" description="Helical" evidence="9">
    <location>
        <begin position="37"/>
        <end position="57"/>
    </location>
</feature>
<keyword evidence="12" id="KW-1185">Reference proteome</keyword>
<evidence type="ECO:0000256" key="7">
    <source>
        <dbReference type="ARBA" id="ARBA00023136"/>
    </source>
</evidence>
<evidence type="ECO:0000313" key="11">
    <source>
        <dbReference type="EMBL" id="AIG25237.1"/>
    </source>
</evidence>
<evidence type="ECO:0000256" key="4">
    <source>
        <dbReference type="ARBA" id="ARBA00022475"/>
    </source>
</evidence>
<accession>A0A075QY01</accession>
<dbReference type="STRING" id="1042163.BRLA_c008960"/>
<feature type="transmembrane region" description="Helical" evidence="9">
    <location>
        <begin position="233"/>
        <end position="252"/>
    </location>
</feature>
<keyword evidence="7 9" id="KW-0472">Membrane</keyword>
<dbReference type="InterPro" id="IPR004770">
    <property type="entry name" value="Na/H_antiport_NhaC"/>
</dbReference>
<comment type="subcellular location">
    <subcellularLocation>
        <location evidence="1">Cell membrane</location>
        <topology evidence="1">Multi-pass membrane protein</topology>
    </subcellularLocation>
</comment>
<evidence type="ECO:0000256" key="3">
    <source>
        <dbReference type="ARBA" id="ARBA00022449"/>
    </source>
</evidence>
<evidence type="ECO:0000256" key="2">
    <source>
        <dbReference type="ARBA" id="ARBA00022448"/>
    </source>
</evidence>
<dbReference type="AlphaFoldDB" id="A0A075QY01"/>
<evidence type="ECO:0000256" key="8">
    <source>
        <dbReference type="ARBA" id="ARBA00038435"/>
    </source>
</evidence>
<evidence type="ECO:0000256" key="5">
    <source>
        <dbReference type="ARBA" id="ARBA00022692"/>
    </source>
</evidence>
<feature type="transmembrane region" description="Helical" evidence="9">
    <location>
        <begin position="411"/>
        <end position="428"/>
    </location>
</feature>
<evidence type="ECO:0000256" key="6">
    <source>
        <dbReference type="ARBA" id="ARBA00022989"/>
    </source>
</evidence>
<keyword evidence="6 9" id="KW-1133">Transmembrane helix</keyword>
<dbReference type="GO" id="GO:0005886">
    <property type="term" value="C:plasma membrane"/>
    <property type="evidence" value="ECO:0007669"/>
    <property type="project" value="UniProtKB-SubCell"/>
</dbReference>
<dbReference type="InterPro" id="IPR018461">
    <property type="entry name" value="Na/H_Antiport_NhaC-like_C"/>
</dbReference>
<feature type="transmembrane region" description="Helical" evidence="9">
    <location>
        <begin position="111"/>
        <end position="141"/>
    </location>
</feature>
<reference evidence="11 12" key="1">
    <citation type="journal article" date="2011" name="J. Bacteriol.">
        <title>Genome sequence of Brevibacillus laterosporus LMG 15441, a pathogen of invertebrates.</title>
        <authorList>
            <person name="Djukic M."/>
            <person name="Poehlein A."/>
            <person name="Thurmer A."/>
            <person name="Daniel R."/>
        </authorList>
    </citation>
    <scope>NUCLEOTIDE SEQUENCE [LARGE SCALE GENOMIC DNA]</scope>
    <source>
        <strain evidence="11 12">LMG 15441</strain>
    </source>
</reference>
<evidence type="ECO:0000256" key="1">
    <source>
        <dbReference type="ARBA" id="ARBA00004651"/>
    </source>
</evidence>
<evidence type="ECO:0000256" key="9">
    <source>
        <dbReference type="SAM" id="Phobius"/>
    </source>
</evidence>
<feature type="transmembrane region" description="Helical" evidence="9">
    <location>
        <begin position="354"/>
        <end position="378"/>
    </location>
</feature>
<gene>
    <name evidence="11" type="primary">nhaC</name>
    <name evidence="11" type="ORF">BRLA_c008960</name>
</gene>
<feature type="transmembrane region" description="Helical" evidence="9">
    <location>
        <begin position="12"/>
        <end position="31"/>
    </location>
</feature>
<dbReference type="PANTHER" id="PTHR33451:SF6">
    <property type="entry name" value="NA(+)_H(+) ANTIPORTER NHAC"/>
    <property type="match status" value="1"/>
</dbReference>
<feature type="transmembrane region" description="Helical" evidence="9">
    <location>
        <begin position="69"/>
        <end position="91"/>
    </location>
</feature>
<protein>
    <submittedName>
        <fullName evidence="11">Sodium/proton antiporter NhaC</fullName>
    </submittedName>
</protein>
<feature type="transmembrane region" description="Helical" evidence="9">
    <location>
        <begin position="320"/>
        <end position="342"/>
    </location>
</feature>
<dbReference type="HOGENOM" id="CLU_033405_1_0_9"/>
<dbReference type="eggNOG" id="COG1757">
    <property type="taxonomic scope" value="Bacteria"/>
</dbReference>
<sequence>MQHQPSSNWTKISDSLALILILLVVIGYLVLNLQAPPQIAILLCIMISVAFGFCKRIPWKVMDKGIREGIISGIPSIVIFLLIGVLIAVWIACGTIPTMILYGFSLISADYFLITVFVMCALVGTSIGSAFTTVATIGVAFLGMGKMLGIDLALISGAIISGAFFGDKMSPLSDTTNLAPGVAKVDLFEHIRHLMWTTIPAFIISLVLYFYLGSSVTSQVPLNFETIRKGLEMSSFIHWSTFLPPLLLFFMAYKRIPAIPALFVGIVSSLLLILITQPNQSLVSLLTIMQNGFVSTTGQAEVDSLLSRGGLQSMLSSVALILLALGLGGILYEIGVISNLVSCIQRFVKTRGRLILSTAMSSLSINVLVGEQYLSIILPGRAFLPSFEKLGLARKNLSRVLEDAGTVVNPLVPWSVCGVFLTGVLGVGTLEYLPYAFFCLLCPIITVILGFTGIGVPNEVSVPKIQEQSKV</sequence>
<proteinExistence type="inferred from homology"/>
<dbReference type="PANTHER" id="PTHR33451">
    <property type="entry name" value="MALATE-2H(+)/NA(+)-LACTATE ANTIPORTER"/>
    <property type="match status" value="1"/>
</dbReference>